<evidence type="ECO:0000256" key="10">
    <source>
        <dbReference type="SAM" id="Phobius"/>
    </source>
</evidence>
<evidence type="ECO:0000256" key="7">
    <source>
        <dbReference type="ARBA" id="ARBA00022989"/>
    </source>
</evidence>
<keyword evidence="5 10" id="KW-0812">Transmembrane</keyword>
<evidence type="ECO:0000256" key="3">
    <source>
        <dbReference type="ARBA" id="ARBA00004370"/>
    </source>
</evidence>
<reference evidence="11 12" key="1">
    <citation type="submission" date="2021-07" db="EMBL/GenBank/DDBJ databases">
        <title>Karlodiniumbacter phycospheric gen. nov., sp. nov., a phycosphere bacterium isolated from karlodinium veneficum.</title>
        <authorList>
            <person name="Peng Y."/>
            <person name="Jiang L."/>
            <person name="Lee J."/>
        </authorList>
    </citation>
    <scope>NUCLEOTIDE SEQUENCE</scope>
    <source>
        <strain evidence="11 12">N5</strain>
    </source>
</reference>
<sequence length="113" mass="11910">MLTIRLYMLQRITALLMAPLVIGHLAVMIYAIQGGISAEEILGRTQGSLAWFAFYGTFVAAVSIHGAIGLRAVVHEWGGVKGPALEVLMWVVGAGLFALGARAVWAVTFGGGL</sequence>
<dbReference type="GO" id="GO:0046872">
    <property type="term" value="F:metal ion binding"/>
    <property type="evidence" value="ECO:0007669"/>
    <property type="project" value="UniProtKB-KW"/>
</dbReference>
<dbReference type="RefSeq" id="WP_257893477.1">
    <property type="nucleotide sequence ID" value="NZ_JAIMBW010000001.1"/>
</dbReference>
<comment type="cofactor">
    <cofactor evidence="1">
        <name>heme</name>
        <dbReference type="ChEBI" id="CHEBI:30413"/>
    </cofactor>
</comment>
<evidence type="ECO:0000313" key="12">
    <source>
        <dbReference type="Proteomes" id="UP000693972"/>
    </source>
</evidence>
<feature type="transmembrane region" description="Helical" evidence="10">
    <location>
        <begin position="85"/>
        <end position="105"/>
    </location>
</feature>
<evidence type="ECO:0000256" key="6">
    <source>
        <dbReference type="ARBA" id="ARBA00022723"/>
    </source>
</evidence>
<feature type="transmembrane region" description="Helical" evidence="10">
    <location>
        <begin position="12"/>
        <end position="32"/>
    </location>
</feature>
<keyword evidence="4" id="KW-0349">Heme</keyword>
<organism evidence="11">
    <name type="scientific">Gymnodinialimonas phycosphaerae</name>
    <dbReference type="NCBI Taxonomy" id="2841589"/>
    <lineage>
        <taxon>Bacteria</taxon>
        <taxon>Pseudomonadati</taxon>
        <taxon>Pseudomonadota</taxon>
        <taxon>Alphaproteobacteria</taxon>
        <taxon>Rhodobacterales</taxon>
        <taxon>Paracoccaceae</taxon>
        <taxon>Gymnodinialimonas</taxon>
    </lineage>
</organism>
<dbReference type="GO" id="GO:0016020">
    <property type="term" value="C:membrane"/>
    <property type="evidence" value="ECO:0007669"/>
    <property type="project" value="UniProtKB-SubCell"/>
</dbReference>
<dbReference type="InterPro" id="IPR000701">
    <property type="entry name" value="SuccDH_FuR_B_TM-su"/>
</dbReference>
<name>A0A975TS79_9RHOB</name>
<evidence type="ECO:0000256" key="2">
    <source>
        <dbReference type="ARBA" id="ARBA00004050"/>
    </source>
</evidence>
<gene>
    <name evidence="11" type="ORF">KUL25_13790</name>
</gene>
<dbReference type="InterPro" id="IPR034804">
    <property type="entry name" value="SQR/QFR_C/D"/>
</dbReference>
<dbReference type="AlphaFoldDB" id="A0A975TS79"/>
<evidence type="ECO:0000313" key="11">
    <source>
        <dbReference type="EMBL" id="QXL86532.1"/>
    </source>
</evidence>
<keyword evidence="6" id="KW-0479">Metal-binding</keyword>
<dbReference type="Gene3D" id="1.20.1300.10">
    <property type="entry name" value="Fumarate reductase/succinate dehydrogenase, transmembrane subunit"/>
    <property type="match status" value="1"/>
</dbReference>
<keyword evidence="12" id="KW-1185">Reference proteome</keyword>
<evidence type="ECO:0000256" key="1">
    <source>
        <dbReference type="ARBA" id="ARBA00001971"/>
    </source>
</evidence>
<accession>A0A975TS79</accession>
<evidence type="ECO:0000256" key="8">
    <source>
        <dbReference type="ARBA" id="ARBA00023004"/>
    </source>
</evidence>
<comment type="subcellular location">
    <subcellularLocation>
        <location evidence="3">Membrane</location>
    </subcellularLocation>
</comment>
<evidence type="ECO:0000256" key="5">
    <source>
        <dbReference type="ARBA" id="ARBA00022692"/>
    </source>
</evidence>
<dbReference type="EMBL" id="JAIMBW010000001">
    <property type="protein sequence ID" value="MBY4893838.1"/>
    <property type="molecule type" value="Genomic_DNA"/>
</dbReference>
<dbReference type="EMBL" id="CP078073">
    <property type="protein sequence ID" value="QXL86532.1"/>
    <property type="molecule type" value="Genomic_DNA"/>
</dbReference>
<comment type="function">
    <text evidence="2">Membrane-anchoring subunit of succinate dehydrogenase (SDH).</text>
</comment>
<keyword evidence="7 10" id="KW-1133">Transmembrane helix</keyword>
<dbReference type="Pfam" id="PF01127">
    <property type="entry name" value="Sdh_cyt"/>
    <property type="match status" value="1"/>
</dbReference>
<evidence type="ECO:0000256" key="4">
    <source>
        <dbReference type="ARBA" id="ARBA00022617"/>
    </source>
</evidence>
<feature type="transmembrane region" description="Helical" evidence="10">
    <location>
        <begin position="52"/>
        <end position="73"/>
    </location>
</feature>
<proteinExistence type="predicted"/>
<dbReference type="Proteomes" id="UP000693972">
    <property type="component" value="Unassembled WGS sequence"/>
</dbReference>
<dbReference type="SUPFAM" id="SSF81343">
    <property type="entry name" value="Fumarate reductase respiratory complex transmembrane subunits"/>
    <property type="match status" value="1"/>
</dbReference>
<keyword evidence="9 10" id="KW-0472">Membrane</keyword>
<evidence type="ECO:0000256" key="9">
    <source>
        <dbReference type="ARBA" id="ARBA00023136"/>
    </source>
</evidence>
<keyword evidence="8" id="KW-0408">Iron</keyword>
<protein>
    <submittedName>
        <fullName evidence="11">Succinate dehydrogenase</fullName>
    </submittedName>
</protein>